<reference evidence="2 3" key="1">
    <citation type="submission" date="2018-12" db="EMBL/GenBank/DDBJ databases">
        <authorList>
            <person name="Yang Y."/>
        </authorList>
    </citation>
    <scope>NUCLEOTIDE SEQUENCE [LARGE SCALE GENOMIC DNA]</scope>
    <source>
        <strain evidence="2 3">GSF71</strain>
    </source>
</reference>
<feature type="domain" description="DUF2382" evidence="1">
    <location>
        <begin position="11"/>
        <end position="120"/>
    </location>
</feature>
<organism evidence="2 3">
    <name type="scientific">Azospirillum doebereinerae</name>
    <dbReference type="NCBI Taxonomy" id="92933"/>
    <lineage>
        <taxon>Bacteria</taxon>
        <taxon>Pseudomonadati</taxon>
        <taxon>Pseudomonadota</taxon>
        <taxon>Alphaproteobacteria</taxon>
        <taxon>Rhodospirillales</taxon>
        <taxon>Azospirillaceae</taxon>
        <taxon>Azospirillum</taxon>
    </lineage>
</organism>
<protein>
    <submittedName>
        <fullName evidence="2">DUF2382 domain-containing protein</fullName>
    </submittedName>
</protein>
<dbReference type="EMBL" id="RZIJ01000009">
    <property type="protein sequence ID" value="RUQ70725.1"/>
    <property type="molecule type" value="Genomic_DNA"/>
</dbReference>
<sequence length="140" mass="16121">MAVSDQPETVIPLHEESLTFDTRRVERSRVRVSTKVVEHERLVRQSLEQEEVEVTRVPVDRAIDEYPGIRQDGDLTIVPLVEEILVVERRLMLREEIHIRKTRHTVDVEQPVTTRSEEVCVERIDASGTASADTTVQPEE</sequence>
<evidence type="ECO:0000313" key="2">
    <source>
        <dbReference type="EMBL" id="RUQ70725.1"/>
    </source>
</evidence>
<gene>
    <name evidence="2" type="ORF">EJ913_13225</name>
</gene>
<proteinExistence type="predicted"/>
<evidence type="ECO:0000313" key="3">
    <source>
        <dbReference type="Proteomes" id="UP000280346"/>
    </source>
</evidence>
<accession>A0A3S0WLS4</accession>
<name>A0A3S0WLS4_9PROT</name>
<keyword evidence="3" id="KW-1185">Reference proteome</keyword>
<dbReference type="OrthoDB" id="7308073at2"/>
<dbReference type="RefSeq" id="WP_126998541.1">
    <property type="nucleotide sequence ID" value="NZ_JBNPXW010000008.1"/>
</dbReference>
<evidence type="ECO:0000259" key="1">
    <source>
        <dbReference type="Pfam" id="PF09557"/>
    </source>
</evidence>
<comment type="caution">
    <text evidence="2">The sequence shown here is derived from an EMBL/GenBank/DDBJ whole genome shotgun (WGS) entry which is preliminary data.</text>
</comment>
<dbReference type="Proteomes" id="UP000280346">
    <property type="component" value="Unassembled WGS sequence"/>
</dbReference>
<dbReference type="InterPro" id="IPR019060">
    <property type="entry name" value="DUF2382"/>
</dbReference>
<dbReference type="Pfam" id="PF09557">
    <property type="entry name" value="DUF2382"/>
    <property type="match status" value="1"/>
</dbReference>
<dbReference type="AlphaFoldDB" id="A0A3S0WLS4"/>